<name>A0A1Y2BSB0_9FUNG</name>
<protein>
    <recommendedName>
        <fullName evidence="7">Ubiquitin carboxyl-terminal hydrolase</fullName>
        <ecNumber evidence="7">3.4.19.12</ecNumber>
    </recommendedName>
</protein>
<evidence type="ECO:0000259" key="9">
    <source>
        <dbReference type="PROSITE" id="PS50144"/>
    </source>
</evidence>
<dbReference type="OrthoDB" id="289038at2759"/>
<dbReference type="PROSITE" id="PS50144">
    <property type="entry name" value="MATH"/>
    <property type="match status" value="1"/>
</dbReference>
<dbReference type="GO" id="GO:0006508">
    <property type="term" value="P:proteolysis"/>
    <property type="evidence" value="ECO:0007669"/>
    <property type="project" value="UniProtKB-KW"/>
</dbReference>
<gene>
    <name evidence="11" type="ORF">BCR33DRAFT_789611</name>
</gene>
<dbReference type="InterPro" id="IPR050164">
    <property type="entry name" value="Peptidase_C19"/>
</dbReference>
<dbReference type="Proteomes" id="UP000193642">
    <property type="component" value="Unassembled WGS sequence"/>
</dbReference>
<dbReference type="InterPro" id="IPR008974">
    <property type="entry name" value="TRAF-like"/>
</dbReference>
<evidence type="ECO:0000256" key="6">
    <source>
        <dbReference type="ARBA" id="ARBA00022807"/>
    </source>
</evidence>
<dbReference type="PANTHER" id="PTHR24006:SF644">
    <property type="entry name" value="UBIQUITIN CARBOXYL-TERMINAL HYDROLASE 7"/>
    <property type="match status" value="1"/>
</dbReference>
<dbReference type="GO" id="GO:0031647">
    <property type="term" value="P:regulation of protein stability"/>
    <property type="evidence" value="ECO:0007669"/>
    <property type="project" value="TreeGrafter"/>
</dbReference>
<dbReference type="PROSITE" id="PS00972">
    <property type="entry name" value="USP_1"/>
    <property type="match status" value="1"/>
</dbReference>
<dbReference type="PROSITE" id="PS00973">
    <property type="entry name" value="USP_2"/>
    <property type="match status" value="1"/>
</dbReference>
<evidence type="ECO:0000313" key="12">
    <source>
        <dbReference type="Proteomes" id="UP000193642"/>
    </source>
</evidence>
<evidence type="ECO:0000256" key="8">
    <source>
        <dbReference type="SAM" id="MobiDB-lite"/>
    </source>
</evidence>
<proteinExistence type="inferred from homology"/>
<keyword evidence="6 7" id="KW-0788">Thiol protease</keyword>
<dbReference type="Pfam" id="PF22486">
    <property type="entry name" value="MATH_2"/>
    <property type="match status" value="1"/>
</dbReference>
<dbReference type="EMBL" id="MCGO01000049">
    <property type="protein sequence ID" value="ORY37639.1"/>
    <property type="molecule type" value="Genomic_DNA"/>
</dbReference>
<dbReference type="AlphaFoldDB" id="A0A1Y2BSB0"/>
<evidence type="ECO:0000256" key="2">
    <source>
        <dbReference type="ARBA" id="ARBA00009085"/>
    </source>
</evidence>
<dbReference type="Gene3D" id="2.60.210.10">
    <property type="entry name" value="Apoptosis, Tumor Necrosis Factor Receptor Associated Protein 2, Chain A"/>
    <property type="match status" value="1"/>
</dbReference>
<dbReference type="Gene3D" id="3.10.20.90">
    <property type="entry name" value="Phosphatidylinositol 3-kinase Catalytic Subunit, Chain A, domain 1"/>
    <property type="match status" value="1"/>
</dbReference>
<dbReference type="InterPro" id="IPR024729">
    <property type="entry name" value="USP7_ICP0-binding_dom"/>
</dbReference>
<dbReference type="SUPFAM" id="SSF54001">
    <property type="entry name" value="Cysteine proteinases"/>
    <property type="match status" value="1"/>
</dbReference>
<evidence type="ECO:0000256" key="3">
    <source>
        <dbReference type="ARBA" id="ARBA00022670"/>
    </source>
</evidence>
<comment type="similarity">
    <text evidence="2 7">Belongs to the peptidase C19 family.</text>
</comment>
<feature type="region of interest" description="Disordered" evidence="8">
    <location>
        <begin position="37"/>
        <end position="59"/>
    </location>
</feature>
<dbReference type="Gene3D" id="3.90.70.10">
    <property type="entry name" value="Cysteine proteinases"/>
    <property type="match status" value="1"/>
</dbReference>
<dbReference type="SUPFAM" id="SSF49599">
    <property type="entry name" value="TRAF domain-like"/>
    <property type="match status" value="1"/>
</dbReference>
<dbReference type="CDD" id="cd02659">
    <property type="entry name" value="peptidase_C19C"/>
    <property type="match status" value="1"/>
</dbReference>
<dbReference type="SMART" id="SM00061">
    <property type="entry name" value="MATH"/>
    <property type="match status" value="1"/>
</dbReference>
<evidence type="ECO:0000313" key="11">
    <source>
        <dbReference type="EMBL" id="ORY37639.1"/>
    </source>
</evidence>
<evidence type="ECO:0000256" key="1">
    <source>
        <dbReference type="ARBA" id="ARBA00000707"/>
    </source>
</evidence>
<evidence type="ECO:0000256" key="7">
    <source>
        <dbReference type="RuleBase" id="RU366025"/>
    </source>
</evidence>
<dbReference type="STRING" id="329046.A0A1Y2BSB0"/>
<accession>A0A1Y2BSB0</accession>
<dbReference type="GO" id="GO:0004843">
    <property type="term" value="F:cysteine-type deubiquitinase activity"/>
    <property type="evidence" value="ECO:0007669"/>
    <property type="project" value="UniProtKB-UniRule"/>
</dbReference>
<dbReference type="EC" id="3.4.19.12" evidence="7"/>
<keyword evidence="4 7" id="KW-0833">Ubl conjugation pathway</keyword>
<comment type="caution">
    <text evidence="11">The sequence shown here is derived from an EMBL/GenBank/DDBJ whole genome shotgun (WGS) entry which is preliminary data.</text>
</comment>
<dbReference type="InterPro" id="IPR038765">
    <property type="entry name" value="Papain-like_cys_pep_sf"/>
</dbReference>
<dbReference type="Pfam" id="PF12436">
    <property type="entry name" value="USP7_ICP0_bdg"/>
    <property type="match status" value="1"/>
</dbReference>
<organism evidence="11 12">
    <name type="scientific">Rhizoclosmatium globosum</name>
    <dbReference type="NCBI Taxonomy" id="329046"/>
    <lineage>
        <taxon>Eukaryota</taxon>
        <taxon>Fungi</taxon>
        <taxon>Fungi incertae sedis</taxon>
        <taxon>Chytridiomycota</taxon>
        <taxon>Chytridiomycota incertae sedis</taxon>
        <taxon>Chytridiomycetes</taxon>
        <taxon>Chytridiales</taxon>
        <taxon>Chytriomycetaceae</taxon>
        <taxon>Rhizoclosmatium</taxon>
    </lineage>
</organism>
<feature type="domain" description="MATH" evidence="9">
    <location>
        <begin position="99"/>
        <end position="227"/>
    </location>
</feature>
<dbReference type="PROSITE" id="PS50235">
    <property type="entry name" value="USP_3"/>
    <property type="match status" value="1"/>
</dbReference>
<dbReference type="InterPro" id="IPR002083">
    <property type="entry name" value="MATH/TRAF_dom"/>
</dbReference>
<dbReference type="FunFam" id="3.90.70.10:FF:000044">
    <property type="entry name" value="Ubiquitin carboxyl-terminal hydrolase 13"/>
    <property type="match status" value="1"/>
</dbReference>
<keyword evidence="5 7" id="KW-0378">Hydrolase</keyword>
<evidence type="ECO:0000259" key="10">
    <source>
        <dbReference type="PROSITE" id="PS50235"/>
    </source>
</evidence>
<dbReference type="InterPro" id="IPR001394">
    <property type="entry name" value="Peptidase_C19_UCH"/>
</dbReference>
<sequence length="842" mass="96200">MRKKLRDHRRHKDNPFATLTATVLPSFVARLDLISKDQHVPDPPSPTPQEPQSELQVDKNSKMKLCSRNYSERLALITSARVSVLSEILPDIGLEVETEFTHRWLVDKWAATSRQQKKLYSPEFVCNGAKWRILLFPTGNQQSDTLSIFLDSVDAPTMPKDGQWHICVQFSLAIVNHKKITAQHRFNPYEADWGFNHLVKLNHLTVPLDGSQHALIEDDQALFIVHMRVMKDVTGYLWHNYINYDSKTATGLVGLKNQGATCYMNSILQSLYFIPYFRKATYHIPTDADTPTKSIPLALQRVFYHLQLSDSPVGTSELTSSFGWTSADSFMQHDVQEFNRVLQDTLETKMVGTKAEGAIRNLFLGEYKSYIKCMDVEFESSRGEVFYDVQLNVKGCKNVLESFKEYVDVETLEGDNKYQAEGFGLQRAKKGVVFTSFPPVLFMQLKRFEYDMERDSMVKINDRYEYPDELNLDAFLETKPAVPQNYWLYGVLVHSGDLSGGHYTAFLRPKKAGDRWFKFDDDRVTPCLPKESLKTTSPAKRFTNAYMLIYIRQQDTESIFAEVGEEDIQGHLRSRFEAERLKQNDSPRNVPKPTLVNTKILLEEHVMKHRGFDLCNFDNKAYPVTPVLTIRFKREETVFGLKQAILKEIGGGVTVDRLRVWTLVGRQNKTVRPDTLLTTSDDGATLEQVRLKLANLSQELRLGRVPGSPKGADKSLTLFLKYYDPTTSIIRYAGKVFVPNKGVKITEMLPILWNRAGLPPKTPLLLFEEVKPDMIDELKVKQTFASAELGDGDIICFQRDMSRFESQIEDKSIALFSNTMTLCIIAILSYSSLAQLIVLKIH</sequence>
<dbReference type="PANTHER" id="PTHR24006">
    <property type="entry name" value="UBIQUITIN CARBOXYL-TERMINAL HYDROLASE"/>
    <property type="match status" value="1"/>
</dbReference>
<reference evidence="11 12" key="1">
    <citation type="submission" date="2016-07" db="EMBL/GenBank/DDBJ databases">
        <title>Pervasive Adenine N6-methylation of Active Genes in Fungi.</title>
        <authorList>
            <consortium name="DOE Joint Genome Institute"/>
            <person name="Mondo S.J."/>
            <person name="Dannebaum R.O."/>
            <person name="Kuo R.C."/>
            <person name="Labutti K."/>
            <person name="Haridas S."/>
            <person name="Kuo A."/>
            <person name="Salamov A."/>
            <person name="Ahrendt S.R."/>
            <person name="Lipzen A."/>
            <person name="Sullivan W."/>
            <person name="Andreopoulos W.B."/>
            <person name="Clum A."/>
            <person name="Lindquist E."/>
            <person name="Daum C."/>
            <person name="Ramamoorthy G.K."/>
            <person name="Gryganskyi A."/>
            <person name="Culley D."/>
            <person name="Magnuson J.K."/>
            <person name="James T.Y."/>
            <person name="O'Malley M.A."/>
            <person name="Stajich J.E."/>
            <person name="Spatafora J.W."/>
            <person name="Visel A."/>
            <person name="Grigoriev I.V."/>
        </authorList>
    </citation>
    <scope>NUCLEOTIDE SEQUENCE [LARGE SCALE GENOMIC DNA]</scope>
    <source>
        <strain evidence="11 12">JEL800</strain>
    </source>
</reference>
<dbReference type="InterPro" id="IPR018200">
    <property type="entry name" value="USP_CS"/>
</dbReference>
<dbReference type="Pfam" id="PF00443">
    <property type="entry name" value="UCH"/>
    <property type="match status" value="1"/>
</dbReference>
<dbReference type="GO" id="GO:0016579">
    <property type="term" value="P:protein deubiquitination"/>
    <property type="evidence" value="ECO:0007669"/>
    <property type="project" value="InterPro"/>
</dbReference>
<evidence type="ECO:0000256" key="4">
    <source>
        <dbReference type="ARBA" id="ARBA00022786"/>
    </source>
</evidence>
<keyword evidence="12" id="KW-1185">Reference proteome</keyword>
<dbReference type="GO" id="GO:0005634">
    <property type="term" value="C:nucleus"/>
    <property type="evidence" value="ECO:0007669"/>
    <property type="project" value="TreeGrafter"/>
</dbReference>
<dbReference type="InterPro" id="IPR028889">
    <property type="entry name" value="USP"/>
</dbReference>
<dbReference type="GO" id="GO:0005829">
    <property type="term" value="C:cytosol"/>
    <property type="evidence" value="ECO:0007669"/>
    <property type="project" value="TreeGrafter"/>
</dbReference>
<feature type="domain" description="USP" evidence="10">
    <location>
        <begin position="253"/>
        <end position="553"/>
    </location>
</feature>
<comment type="catalytic activity">
    <reaction evidence="1 7">
        <text>Thiol-dependent hydrolysis of ester, thioester, amide, peptide and isopeptide bonds formed by the C-terminal Gly of ubiquitin (a 76-residue protein attached to proteins as an intracellular targeting signal).</text>
        <dbReference type="EC" id="3.4.19.12"/>
    </reaction>
</comment>
<keyword evidence="3 7" id="KW-0645">Protease</keyword>
<evidence type="ECO:0000256" key="5">
    <source>
        <dbReference type="ARBA" id="ARBA00022801"/>
    </source>
</evidence>